<proteinExistence type="predicted"/>
<keyword evidence="2" id="KW-1185">Reference proteome</keyword>
<gene>
    <name evidence="1" type="ORF">FKW44_013062</name>
</gene>
<dbReference type="EMBL" id="CP045897">
    <property type="protein sequence ID" value="QQP51639.1"/>
    <property type="molecule type" value="Genomic_DNA"/>
</dbReference>
<accession>A0A7T8KA09</accession>
<dbReference type="Proteomes" id="UP000595437">
    <property type="component" value="Chromosome 8"/>
</dbReference>
<organism evidence="1 2">
    <name type="scientific">Caligus rogercresseyi</name>
    <name type="common">Sea louse</name>
    <dbReference type="NCBI Taxonomy" id="217165"/>
    <lineage>
        <taxon>Eukaryota</taxon>
        <taxon>Metazoa</taxon>
        <taxon>Ecdysozoa</taxon>
        <taxon>Arthropoda</taxon>
        <taxon>Crustacea</taxon>
        <taxon>Multicrustacea</taxon>
        <taxon>Hexanauplia</taxon>
        <taxon>Copepoda</taxon>
        <taxon>Siphonostomatoida</taxon>
        <taxon>Caligidae</taxon>
        <taxon>Caligus</taxon>
    </lineage>
</organism>
<evidence type="ECO:0000313" key="1">
    <source>
        <dbReference type="EMBL" id="QQP51639.1"/>
    </source>
</evidence>
<reference evidence="2" key="1">
    <citation type="submission" date="2021-01" db="EMBL/GenBank/DDBJ databases">
        <title>Caligus Genome Assembly.</title>
        <authorList>
            <person name="Gallardo-Escarate C."/>
        </authorList>
    </citation>
    <scope>NUCLEOTIDE SEQUENCE [LARGE SCALE GENOMIC DNA]</scope>
</reference>
<dbReference type="AlphaFoldDB" id="A0A7T8KA09"/>
<sequence>MPHYCAWRGLRVLWPRVWNPILHHCAWRDRTSFGRGLETPITLTVLAGPEVLWPRVRNPNTLSLCLTEPESLLDEGSLKLRNSS</sequence>
<protein>
    <submittedName>
        <fullName evidence="1">Uncharacterized protein</fullName>
    </submittedName>
</protein>
<evidence type="ECO:0000313" key="2">
    <source>
        <dbReference type="Proteomes" id="UP000595437"/>
    </source>
</evidence>
<name>A0A7T8KA09_CALRO</name>